<dbReference type="OrthoDB" id="252722at2759"/>
<evidence type="ECO:0000313" key="3">
    <source>
        <dbReference type="Proteomes" id="UP000271098"/>
    </source>
</evidence>
<feature type="coiled-coil region" evidence="1">
    <location>
        <begin position="2"/>
        <end position="40"/>
    </location>
</feature>
<keyword evidence="3" id="KW-1185">Reference proteome</keyword>
<reference evidence="2 3" key="2">
    <citation type="submission" date="2018-11" db="EMBL/GenBank/DDBJ databases">
        <authorList>
            <consortium name="Pathogen Informatics"/>
        </authorList>
    </citation>
    <scope>NUCLEOTIDE SEQUENCE [LARGE SCALE GENOMIC DNA]</scope>
</reference>
<gene>
    <name evidence="2" type="ORF">GPUH_LOCUS25041</name>
</gene>
<proteinExistence type="predicted"/>
<dbReference type="WBParaSite" id="GPUH_0002506901-mRNA-1">
    <property type="protein sequence ID" value="GPUH_0002506901-mRNA-1"/>
    <property type="gene ID" value="GPUH_0002506901"/>
</dbReference>
<name>A0A183EVP8_9BILA</name>
<evidence type="ECO:0000313" key="2">
    <source>
        <dbReference type="EMBL" id="VDN43674.1"/>
    </source>
</evidence>
<sequence>MRDEKRKALRDQMDQIDAHRKKLERELQSCQLDVREMGARTKRVMESTDEAAALTEPRENAFLKLHTDTKKLLQGTT</sequence>
<keyword evidence="1" id="KW-0175">Coiled coil</keyword>
<protein>
    <submittedName>
        <fullName evidence="2 4">Uncharacterized protein</fullName>
    </submittedName>
</protein>
<organism evidence="4">
    <name type="scientific">Gongylonema pulchrum</name>
    <dbReference type="NCBI Taxonomy" id="637853"/>
    <lineage>
        <taxon>Eukaryota</taxon>
        <taxon>Metazoa</taxon>
        <taxon>Ecdysozoa</taxon>
        <taxon>Nematoda</taxon>
        <taxon>Chromadorea</taxon>
        <taxon>Rhabditida</taxon>
        <taxon>Spirurina</taxon>
        <taxon>Spiruromorpha</taxon>
        <taxon>Spiruroidea</taxon>
        <taxon>Gongylonematidae</taxon>
        <taxon>Gongylonema</taxon>
    </lineage>
</organism>
<evidence type="ECO:0000313" key="4">
    <source>
        <dbReference type="WBParaSite" id="GPUH_0002506901-mRNA-1"/>
    </source>
</evidence>
<accession>A0A183EVP8</accession>
<reference evidence="4" key="1">
    <citation type="submission" date="2016-06" db="UniProtKB">
        <authorList>
            <consortium name="WormBaseParasite"/>
        </authorList>
    </citation>
    <scope>IDENTIFICATION</scope>
</reference>
<dbReference type="EMBL" id="UYRT01103516">
    <property type="protein sequence ID" value="VDN43674.1"/>
    <property type="molecule type" value="Genomic_DNA"/>
</dbReference>
<dbReference type="AlphaFoldDB" id="A0A183EVP8"/>
<evidence type="ECO:0000256" key="1">
    <source>
        <dbReference type="SAM" id="Coils"/>
    </source>
</evidence>
<dbReference type="Proteomes" id="UP000271098">
    <property type="component" value="Unassembled WGS sequence"/>
</dbReference>